<name>A0A8H3WCP7_9PEZI</name>
<evidence type="ECO:0000313" key="2">
    <source>
        <dbReference type="Proteomes" id="UP000434172"/>
    </source>
</evidence>
<proteinExistence type="predicted"/>
<dbReference type="AlphaFoldDB" id="A0A8H3WCP7"/>
<comment type="caution">
    <text evidence="1">The sequence shown here is derived from an EMBL/GenBank/DDBJ whole genome shotgun (WGS) entry which is preliminary data.</text>
</comment>
<dbReference type="Proteomes" id="UP000434172">
    <property type="component" value="Unassembled WGS sequence"/>
</dbReference>
<dbReference type="EMBL" id="WOWK01000036">
    <property type="protein sequence ID" value="KAF0325573.1"/>
    <property type="molecule type" value="Genomic_DNA"/>
</dbReference>
<keyword evidence="2" id="KW-1185">Reference proteome</keyword>
<gene>
    <name evidence="1" type="ORF">GQ607_007324</name>
</gene>
<organism evidence="1 2">
    <name type="scientific">Colletotrichum asianum</name>
    <dbReference type="NCBI Taxonomy" id="702518"/>
    <lineage>
        <taxon>Eukaryota</taxon>
        <taxon>Fungi</taxon>
        <taxon>Dikarya</taxon>
        <taxon>Ascomycota</taxon>
        <taxon>Pezizomycotina</taxon>
        <taxon>Sordariomycetes</taxon>
        <taxon>Hypocreomycetidae</taxon>
        <taxon>Glomerellales</taxon>
        <taxon>Glomerellaceae</taxon>
        <taxon>Colletotrichum</taxon>
        <taxon>Colletotrichum gloeosporioides species complex</taxon>
    </lineage>
</organism>
<accession>A0A8H3WCP7</accession>
<sequence>MVAATCRGRPLAQRIGAGAFVASHVRGVQAQSPVLPSLMLFQMFNWRSVNCPSSRPGVAARDAVLLCLFLPPLWAQLSHFIPKRGR</sequence>
<reference evidence="1 2" key="1">
    <citation type="submission" date="2019-12" db="EMBL/GenBank/DDBJ databases">
        <title>A genome sequence resource for the geographically widespread anthracnose pathogen Colletotrichum asianum.</title>
        <authorList>
            <person name="Meng Y."/>
        </authorList>
    </citation>
    <scope>NUCLEOTIDE SEQUENCE [LARGE SCALE GENOMIC DNA]</scope>
    <source>
        <strain evidence="1 2">ICMP 18580</strain>
    </source>
</reference>
<protein>
    <submittedName>
        <fullName evidence="1">Uncharacterized protein</fullName>
    </submittedName>
</protein>
<evidence type="ECO:0000313" key="1">
    <source>
        <dbReference type="EMBL" id="KAF0325573.1"/>
    </source>
</evidence>